<evidence type="ECO:0000313" key="4">
    <source>
        <dbReference type="Proteomes" id="UP000597459"/>
    </source>
</evidence>
<keyword evidence="1" id="KW-1133">Transmembrane helix</keyword>
<accession>A0A967EIS3</accession>
<keyword evidence="1" id="KW-0812">Transmembrane</keyword>
<comment type="caution">
    <text evidence="3">The sequence shown here is derived from an EMBL/GenBank/DDBJ whole genome shotgun (WGS) entry which is preliminary data.</text>
</comment>
<keyword evidence="1" id="KW-0472">Membrane</keyword>
<dbReference type="Pfam" id="PF01471">
    <property type="entry name" value="PG_binding_1"/>
    <property type="match status" value="1"/>
</dbReference>
<name>A0A967EIS3_9PROT</name>
<evidence type="ECO:0000313" key="3">
    <source>
        <dbReference type="EMBL" id="NHO53769.1"/>
    </source>
</evidence>
<organism evidence="3 4">
    <name type="scientific">Acetobacter estunensis</name>
    <dbReference type="NCBI Taxonomy" id="104097"/>
    <lineage>
        <taxon>Bacteria</taxon>
        <taxon>Pseudomonadati</taxon>
        <taxon>Pseudomonadota</taxon>
        <taxon>Alphaproteobacteria</taxon>
        <taxon>Acetobacterales</taxon>
        <taxon>Acetobacteraceae</taxon>
        <taxon>Acetobacter</taxon>
    </lineage>
</organism>
<protein>
    <submittedName>
        <fullName evidence="3">Superinfection immunity protein</fullName>
    </submittedName>
</protein>
<feature type="transmembrane region" description="Helical" evidence="1">
    <location>
        <begin position="582"/>
        <end position="606"/>
    </location>
</feature>
<dbReference type="SUPFAM" id="SSF47090">
    <property type="entry name" value="PGBD-like"/>
    <property type="match status" value="1"/>
</dbReference>
<keyword evidence="4" id="KW-1185">Reference proteome</keyword>
<reference evidence="3" key="1">
    <citation type="submission" date="2019-11" db="EMBL/GenBank/DDBJ databases">
        <title>Description of new Acetobacter species.</title>
        <authorList>
            <person name="Cleenwerck I."/>
            <person name="Sombolestani A.S."/>
        </authorList>
    </citation>
    <scope>NUCLEOTIDE SEQUENCE</scope>
    <source>
        <strain evidence="3">LMG 1626</strain>
    </source>
</reference>
<evidence type="ECO:0000259" key="2">
    <source>
        <dbReference type="Pfam" id="PF01471"/>
    </source>
</evidence>
<dbReference type="Gene3D" id="1.10.101.10">
    <property type="entry name" value="PGBD-like superfamily/PGBD"/>
    <property type="match status" value="1"/>
</dbReference>
<dbReference type="AlphaFoldDB" id="A0A967EIS3"/>
<dbReference type="Proteomes" id="UP000597459">
    <property type="component" value="Unassembled WGS sequence"/>
</dbReference>
<evidence type="ECO:0000256" key="1">
    <source>
        <dbReference type="SAM" id="Phobius"/>
    </source>
</evidence>
<dbReference type="EMBL" id="WOTH01000011">
    <property type="protein sequence ID" value="NHO53769.1"/>
    <property type="molecule type" value="Genomic_DNA"/>
</dbReference>
<dbReference type="InterPro" id="IPR002477">
    <property type="entry name" value="Peptidoglycan-bd-like"/>
</dbReference>
<dbReference type="InterPro" id="IPR016410">
    <property type="entry name" value="Phage_imm"/>
</dbReference>
<dbReference type="Pfam" id="PF14373">
    <property type="entry name" value="Imm_superinfect"/>
    <property type="match status" value="1"/>
</dbReference>
<dbReference type="InterPro" id="IPR036366">
    <property type="entry name" value="PGBDSf"/>
</dbReference>
<sequence length="615" mass="66447">MACALLFGISPVMAQTDQSVPPLAHGEIGDRTYLDVAASGLKASIDLRQLPDCQGETLLDEGDSSRRGACRMAVLRLEDTTHPASTPYEIRLTPYSADGSDARDLQLDLRRLDAKAALPQAIVSVFTGGAHCCTLLSILGRTPEGANWTHTATPELSGEGPPLFTDVDGDGTPEIVTQDESFLYVFASHAGSWPPAIIYRYSGGRLIDVTRDAASRPWLETDLKRNEGFWQKEQSGNEPNGFLAYYVATKAELGQLSQAWDYMKAHQSHEEDPAFSVSLCTLIGRQDALCTQDERAPLPFPQGLAGFLVSRSYVTGDEMLKVAPDAEAAIRAATWYRPDFSCLNLPKKNGVAAMLCANSDAAQHELQFDQVYYALRQTVGPDGWKTLKQEVITAENDLDRECGLPIPGADDQSLPPNGAACYIEGMDRLTQTYRARLSGAALEESLRPLDRHIALQTRLMQLGYLPKVSPADGVYGESTRAAILAWKKDTGRPEDTAFLSDADAQALLPAPSTPAASTISPTETASPTAPETEASVASATTSHTLLGMSVGFALFILAIGTGIYLVPFFVACLRNTPRKLTVFLVNFFLGWTILGWVAALVLALSVETRPKTDAN</sequence>
<dbReference type="InterPro" id="IPR036365">
    <property type="entry name" value="PGBD-like_sf"/>
</dbReference>
<feature type="domain" description="Peptidoglycan binding-like" evidence="2">
    <location>
        <begin position="454"/>
        <end position="495"/>
    </location>
</feature>
<gene>
    <name evidence="3" type="ORF">GOB87_07295</name>
</gene>
<feature type="transmembrane region" description="Helical" evidence="1">
    <location>
        <begin position="545"/>
        <end position="570"/>
    </location>
</feature>
<proteinExistence type="predicted"/>